<reference evidence="2" key="1">
    <citation type="submission" date="2018-11" db="EMBL/GenBank/DDBJ databases">
        <authorList>
            <person name="Alioto T."/>
            <person name="Alioto T."/>
        </authorList>
    </citation>
    <scope>NUCLEOTIDE SEQUENCE</scope>
</reference>
<gene>
    <name evidence="2" type="ORF">MGAL_10B053164</name>
</gene>
<dbReference type="EMBL" id="UYJE01005247">
    <property type="protein sequence ID" value="VDI35551.1"/>
    <property type="molecule type" value="Genomic_DNA"/>
</dbReference>
<sequence length="127" mass="14593">MENTNYIQFLAMRLPQDVNNMDDTIEVISTHYEIIEIKKFPPRQPRKSILDGLKIIQDEATRKKLVRGVLLIGGIFIFLSGVLLIVSFSMSKNIDDIVRNSNELLRHQKQIQEISEQTEIILNATIA</sequence>
<evidence type="ECO:0000313" key="3">
    <source>
        <dbReference type="Proteomes" id="UP000596742"/>
    </source>
</evidence>
<keyword evidence="1" id="KW-0812">Transmembrane</keyword>
<evidence type="ECO:0000256" key="1">
    <source>
        <dbReference type="SAM" id="Phobius"/>
    </source>
</evidence>
<accession>A0A8B6EJ33</accession>
<dbReference type="OrthoDB" id="6129421at2759"/>
<keyword evidence="1" id="KW-0472">Membrane</keyword>
<dbReference type="Proteomes" id="UP000596742">
    <property type="component" value="Unassembled WGS sequence"/>
</dbReference>
<name>A0A8B6EJ33_MYTGA</name>
<feature type="transmembrane region" description="Helical" evidence="1">
    <location>
        <begin position="69"/>
        <end position="90"/>
    </location>
</feature>
<keyword evidence="1" id="KW-1133">Transmembrane helix</keyword>
<dbReference type="AlphaFoldDB" id="A0A8B6EJ33"/>
<evidence type="ECO:0000313" key="2">
    <source>
        <dbReference type="EMBL" id="VDI35551.1"/>
    </source>
</evidence>
<proteinExistence type="predicted"/>
<comment type="caution">
    <text evidence="2">The sequence shown here is derived from an EMBL/GenBank/DDBJ whole genome shotgun (WGS) entry which is preliminary data.</text>
</comment>
<keyword evidence="3" id="KW-1185">Reference proteome</keyword>
<protein>
    <submittedName>
        <fullName evidence="2">Uncharacterized protein</fullName>
    </submittedName>
</protein>
<organism evidence="2 3">
    <name type="scientific">Mytilus galloprovincialis</name>
    <name type="common">Mediterranean mussel</name>
    <dbReference type="NCBI Taxonomy" id="29158"/>
    <lineage>
        <taxon>Eukaryota</taxon>
        <taxon>Metazoa</taxon>
        <taxon>Spiralia</taxon>
        <taxon>Lophotrochozoa</taxon>
        <taxon>Mollusca</taxon>
        <taxon>Bivalvia</taxon>
        <taxon>Autobranchia</taxon>
        <taxon>Pteriomorphia</taxon>
        <taxon>Mytilida</taxon>
        <taxon>Mytiloidea</taxon>
        <taxon>Mytilidae</taxon>
        <taxon>Mytilinae</taxon>
        <taxon>Mytilus</taxon>
    </lineage>
</organism>